<dbReference type="EMBL" id="LXJU01000001">
    <property type="protein sequence ID" value="OGE58404.1"/>
    <property type="molecule type" value="Genomic_DNA"/>
</dbReference>
<organism evidence="1 2">
    <name type="scientific">Penicillium arizonense</name>
    <dbReference type="NCBI Taxonomy" id="1835702"/>
    <lineage>
        <taxon>Eukaryota</taxon>
        <taxon>Fungi</taxon>
        <taxon>Dikarya</taxon>
        <taxon>Ascomycota</taxon>
        <taxon>Pezizomycotina</taxon>
        <taxon>Eurotiomycetes</taxon>
        <taxon>Eurotiomycetidae</taxon>
        <taxon>Eurotiales</taxon>
        <taxon>Aspergillaceae</taxon>
        <taxon>Penicillium</taxon>
    </lineage>
</organism>
<evidence type="ECO:0000313" key="2">
    <source>
        <dbReference type="Proteomes" id="UP000177622"/>
    </source>
</evidence>
<accession>A0A1F5LZ55</accession>
<gene>
    <name evidence="1" type="ORF">PENARI_c001G01483</name>
</gene>
<dbReference type="STRING" id="1835702.A0A1F5LZ55"/>
<dbReference type="OrthoDB" id="3014581at2759"/>
<dbReference type="AlphaFoldDB" id="A0A1F5LZ55"/>
<reference evidence="1 2" key="1">
    <citation type="journal article" date="2016" name="Sci. Rep.">
        <title>Penicillium arizonense, a new, genome sequenced fungal species, reveals a high chemical diversity in secreted metabolites.</title>
        <authorList>
            <person name="Grijseels S."/>
            <person name="Nielsen J.C."/>
            <person name="Randelovic M."/>
            <person name="Nielsen J."/>
            <person name="Nielsen K.F."/>
            <person name="Workman M."/>
            <person name="Frisvad J.C."/>
        </authorList>
    </citation>
    <scope>NUCLEOTIDE SEQUENCE [LARGE SCALE GENOMIC DNA]</scope>
    <source>
        <strain evidence="1 2">CBS 141311</strain>
    </source>
</reference>
<dbReference type="RefSeq" id="XP_022493827.1">
    <property type="nucleotide sequence ID" value="XM_022626234.1"/>
</dbReference>
<comment type="caution">
    <text evidence="1">The sequence shown here is derived from an EMBL/GenBank/DDBJ whole genome shotgun (WGS) entry which is preliminary data.</text>
</comment>
<evidence type="ECO:0000313" key="1">
    <source>
        <dbReference type="EMBL" id="OGE58404.1"/>
    </source>
</evidence>
<proteinExistence type="predicted"/>
<sequence length="94" mass="10184">MTDKPINANDEDLVDGMARVARPTSHDQSSPGLTSNFTVSTGLFESVGSIDSTLMDPTMPSLDELWQAFDESVDSAAVDWNTLFTELDAPFLSL</sequence>
<dbReference type="Proteomes" id="UP000177622">
    <property type="component" value="Unassembled WGS sequence"/>
</dbReference>
<keyword evidence="2" id="KW-1185">Reference proteome</keyword>
<name>A0A1F5LZ55_PENAI</name>
<dbReference type="GeneID" id="34570968"/>
<protein>
    <submittedName>
        <fullName evidence="1">Uncharacterized protein</fullName>
    </submittedName>
</protein>